<evidence type="ECO:0000313" key="3">
    <source>
        <dbReference type="Proteomes" id="UP001383192"/>
    </source>
</evidence>
<dbReference type="AlphaFoldDB" id="A0AAW0CVE9"/>
<dbReference type="SUPFAM" id="SSF81383">
    <property type="entry name" value="F-box domain"/>
    <property type="match status" value="1"/>
</dbReference>
<protein>
    <recommendedName>
        <fullName evidence="1">F-box domain-containing protein</fullName>
    </recommendedName>
</protein>
<dbReference type="Pfam" id="PF12937">
    <property type="entry name" value="F-box-like"/>
    <property type="match status" value="1"/>
</dbReference>
<dbReference type="InterPro" id="IPR032675">
    <property type="entry name" value="LRR_dom_sf"/>
</dbReference>
<feature type="domain" description="F-box" evidence="1">
    <location>
        <begin position="87"/>
        <end position="142"/>
    </location>
</feature>
<organism evidence="2 3">
    <name type="scientific">Paramarasmius palmivorus</name>
    <dbReference type="NCBI Taxonomy" id="297713"/>
    <lineage>
        <taxon>Eukaryota</taxon>
        <taxon>Fungi</taxon>
        <taxon>Dikarya</taxon>
        <taxon>Basidiomycota</taxon>
        <taxon>Agaricomycotina</taxon>
        <taxon>Agaricomycetes</taxon>
        <taxon>Agaricomycetidae</taxon>
        <taxon>Agaricales</taxon>
        <taxon>Marasmiineae</taxon>
        <taxon>Marasmiaceae</taxon>
        <taxon>Paramarasmius</taxon>
    </lineage>
</organism>
<dbReference type="SUPFAM" id="SSF52047">
    <property type="entry name" value="RNI-like"/>
    <property type="match status" value="1"/>
</dbReference>
<keyword evidence="3" id="KW-1185">Reference proteome</keyword>
<name>A0AAW0CVE9_9AGAR</name>
<sequence length="546" mass="62167">MDSSQTSHSFHKPPFTTSSAKLNPLFRTPVSSSDRSLISQFLLDAQAESREHQVEISKLKTVIIARETKQQGLNKMIDHYRSLLSPIHRLPQELLTLIFESICDMNELHPSRAPSAMVLSSVCGRWRELAMSTPSLWSSIRISCSTWDDNTCESLVYLTRIFLERSRSYPLKLDLDFILFHFEYEEWTHAGSAFGLLVQHSHRWLSLKLLVQRYDFDHTLFRSLRDQLPMLRYLSVDDEVGDDLDSESGTLFEHCPNLTSVQLRADRGFSAGIVLPWSQLVTLDVPEGLIEPLLQVLKECSGLERLSLGEITRDYRDADDNSEEDEGPIFHSSTIRHLTIHATNIRQISRILKRITMPQLASIEIRRDARYNWGLVGWNEEIFADFMSRSACSITSMRLEVLPITDRQLISLLTLVPSLRTLAIQEVIKDRDDKPATISEDFLHHLTVEYQIPSSARHFLPQLSDLALTVSGKHLHEQALLQALSSRWTPDTSSQVDRLRAFSLTVVGSQGDSSPGCFASLQNFRDAGLRVATRHVLKSQHGYFSL</sequence>
<evidence type="ECO:0000259" key="1">
    <source>
        <dbReference type="Pfam" id="PF12937"/>
    </source>
</evidence>
<dbReference type="Proteomes" id="UP001383192">
    <property type="component" value="Unassembled WGS sequence"/>
</dbReference>
<proteinExistence type="predicted"/>
<comment type="caution">
    <text evidence="2">The sequence shown here is derived from an EMBL/GenBank/DDBJ whole genome shotgun (WGS) entry which is preliminary data.</text>
</comment>
<dbReference type="EMBL" id="JAYKXP010000030">
    <property type="protein sequence ID" value="KAK7043000.1"/>
    <property type="molecule type" value="Genomic_DNA"/>
</dbReference>
<dbReference type="InterPro" id="IPR001810">
    <property type="entry name" value="F-box_dom"/>
</dbReference>
<dbReference type="Gene3D" id="1.20.1280.50">
    <property type="match status" value="1"/>
</dbReference>
<evidence type="ECO:0000313" key="2">
    <source>
        <dbReference type="EMBL" id="KAK7043000.1"/>
    </source>
</evidence>
<dbReference type="InterPro" id="IPR036047">
    <property type="entry name" value="F-box-like_dom_sf"/>
</dbReference>
<dbReference type="Gene3D" id="3.80.10.10">
    <property type="entry name" value="Ribonuclease Inhibitor"/>
    <property type="match status" value="1"/>
</dbReference>
<gene>
    <name evidence="2" type="ORF">VNI00_008738</name>
</gene>
<accession>A0AAW0CVE9</accession>
<reference evidence="2 3" key="1">
    <citation type="submission" date="2024-01" db="EMBL/GenBank/DDBJ databases">
        <title>A draft genome for a cacao thread blight-causing isolate of Paramarasmius palmivorus.</title>
        <authorList>
            <person name="Baruah I.K."/>
            <person name="Bukari Y."/>
            <person name="Amoako-Attah I."/>
            <person name="Meinhardt L.W."/>
            <person name="Bailey B.A."/>
            <person name="Cohen S.P."/>
        </authorList>
    </citation>
    <scope>NUCLEOTIDE SEQUENCE [LARGE SCALE GENOMIC DNA]</scope>
    <source>
        <strain evidence="2 3">GH-12</strain>
    </source>
</reference>